<dbReference type="Proteomes" id="UP001311799">
    <property type="component" value="Unassembled WGS sequence"/>
</dbReference>
<proteinExistence type="predicted"/>
<dbReference type="AlphaFoldDB" id="A0AAV9Y280"/>
<organism evidence="1 2">
    <name type="scientific">Cryptosporidium xiaoi</name>
    <dbReference type="NCBI Taxonomy" id="659607"/>
    <lineage>
        <taxon>Eukaryota</taxon>
        <taxon>Sar</taxon>
        <taxon>Alveolata</taxon>
        <taxon>Apicomplexa</taxon>
        <taxon>Conoidasida</taxon>
        <taxon>Coccidia</taxon>
        <taxon>Eucoccidiorida</taxon>
        <taxon>Eimeriorina</taxon>
        <taxon>Cryptosporidiidae</taxon>
        <taxon>Cryptosporidium</taxon>
    </lineage>
</organism>
<protein>
    <submittedName>
        <fullName evidence="1">Uncharacterized protein</fullName>
    </submittedName>
</protein>
<evidence type="ECO:0000313" key="2">
    <source>
        <dbReference type="Proteomes" id="UP001311799"/>
    </source>
</evidence>
<gene>
    <name evidence="1" type="ORF">RS030_121991</name>
</gene>
<accession>A0AAV9Y280</accession>
<name>A0AAV9Y280_9CRYT</name>
<dbReference type="EMBL" id="JAWDEY010000003">
    <property type="protein sequence ID" value="KAK6590833.1"/>
    <property type="molecule type" value="Genomic_DNA"/>
</dbReference>
<sequence length="984" mass="115190">MILVDTINVCQEFLKGLNSVDLTLSIPDEYFKFFENFRDINQIFESYSTRDNFQIEAFESWNSILHCFNIILEKLIGIDIILDGLSEENTPIKMNTGSQNNPESQKRNLEIGNLHRTYEIVKELSLMFEKMRNFLEKNKGFISRSSTSGLSIVLILVKYLTFKKKSSNFDFIEKAEWVSLYCLSLLFRIYKLEFTESWDIILFPEGINGLNSDQVFQVEKYLTPHFFGRNDVPFLIYFLFSNSSKIRINTIICIQSIFSAPILRFKNMIHFLSSKIPDYSQDKSAFSLLNNIINLTSSLIVFGNMFFSSNKSDIETKITLIKAFSQIVSSTPPLFWTNHFIYENTFLKSLSSLINLGIGDINLIIPSLQLFSNVIGLNKNCEIYEELAVNNFHLSFLRILELNISIIEMDTVSCSTIKSNERSYNKVTNIVTESMNFFLKLIIHAPFFVFRSNFDEDHFRKKNQFILLVKIVKYYTTNINKTDRTVFIKATKVAYNLLDKYRHLLQRNKELSNSQIYDTILNPCTDLLKMNNCILISYDKELHSMIFDLVNSFINHIFIDNIYILSLYNLNCYNDIENIDILCEIFNICSLLNPILIESAYCKNNLNNGKTFLNLIFYLMEKELNDKLLPFIIKNSLCFCLNSGSLIKPFETFQSFELSLVRRLLSFIENTNIDGLKESTLVSINKAIIFISDYHEIKEDGVIVCSLHSSKQNLNLLDFQEPSNKDKIEINCILDWKGFIYKYKSFLVEYNKDIDNLNNHILNISEIIRALGHFSRLVYFSLDDSELLLWFLELIYYHIFQVNFNSFRLNKVKWNSIYAIGLLFQNYSFNKTIKKAFFSDDVKSKKLLDIFQRVWNRLCSIATNNSELTKVRINALRSITVYNCSTNDNSLFKIPHFILLITWEAYSYAKRSESISQIQFKDLGNNSVYNKRYNTYWKSYLVRLSSTLYKDTLYHLKNSSMLLSSEEIERLEVYLTEFDETNTQ</sequence>
<evidence type="ECO:0000313" key="1">
    <source>
        <dbReference type="EMBL" id="KAK6590833.1"/>
    </source>
</evidence>
<reference evidence="1 2" key="1">
    <citation type="submission" date="2023-10" db="EMBL/GenBank/DDBJ databases">
        <title>Comparative genomics analysis reveals potential genetic determinants of host preference in Cryptosporidium xiaoi.</title>
        <authorList>
            <person name="Xiao L."/>
            <person name="Li J."/>
        </authorList>
    </citation>
    <scope>NUCLEOTIDE SEQUENCE [LARGE SCALE GENOMIC DNA]</scope>
    <source>
        <strain evidence="1 2">52996</strain>
    </source>
</reference>
<comment type="caution">
    <text evidence="1">The sequence shown here is derived from an EMBL/GenBank/DDBJ whole genome shotgun (WGS) entry which is preliminary data.</text>
</comment>
<keyword evidence="2" id="KW-1185">Reference proteome</keyword>